<gene>
    <name evidence="1" type="primary">37</name>
    <name evidence="1" type="ORF">JASMINE_37</name>
</gene>
<sequence>MRFSKKIKCKGCKRKVETQQAFVAWANVNCYECILFFDFDISWVLNWWLCSKCNPDGFRFHDIDGFTYDFSWKFPFLRRS</sequence>
<protein>
    <submittedName>
        <fullName evidence="1">Uncharacterized protein</fullName>
    </submittedName>
</protein>
<reference evidence="1 2" key="1">
    <citation type="submission" date="2015-11" db="EMBL/GenBank/DDBJ databases">
        <authorList>
            <person name="Ott C."/>
            <person name="Guerrero C.A."/>
            <person name="Bradley K.W."/>
            <person name="Asai D.J."/>
            <person name="Bowman C.A."/>
            <person name="Russell D.A."/>
            <person name="Pope W.H."/>
            <person name="Jacobs-Sera D."/>
            <person name="Hendrix R.W."/>
            <person name="Hatfull G.F."/>
        </authorList>
    </citation>
    <scope>NUCLEOTIDE SEQUENCE [LARGE SCALE GENOMIC DNA]</scope>
</reference>
<evidence type="ECO:0000313" key="1">
    <source>
        <dbReference type="EMBL" id="ALY09307.1"/>
    </source>
</evidence>
<evidence type="ECO:0000313" key="2">
    <source>
        <dbReference type="Proteomes" id="UP000224503"/>
    </source>
</evidence>
<dbReference type="EMBL" id="KU160650">
    <property type="protein sequence ID" value="ALY09307.1"/>
    <property type="molecule type" value="Genomic_DNA"/>
</dbReference>
<dbReference type="Proteomes" id="UP000224503">
    <property type="component" value="Segment"/>
</dbReference>
<dbReference type="RefSeq" id="YP_009594325.1">
    <property type="nucleotide sequence ID" value="NC_041875.1"/>
</dbReference>
<accession>A0A0U4JRS9</accession>
<proteinExistence type="predicted"/>
<keyword evidence="2" id="KW-1185">Reference proteome</keyword>
<dbReference type="KEGG" id="vg:40069845"/>
<dbReference type="GeneID" id="40069845"/>
<name>A0A0U4JRS9_9CAUD</name>
<organism evidence="1 2">
    <name type="scientific">Arthrobacter phage Jasmine</name>
    <dbReference type="NCBI Taxonomy" id="1772302"/>
    <lineage>
        <taxon>Viruses</taxon>
        <taxon>Duplodnaviria</taxon>
        <taxon>Heunggongvirae</taxon>
        <taxon>Uroviricota</taxon>
        <taxon>Caudoviricetes</taxon>
        <taxon>Jasminevirus</taxon>
        <taxon>Jasminevirus jasmine</taxon>
    </lineage>
</organism>